<dbReference type="EMBL" id="JACXYY010000003">
    <property type="protein sequence ID" value="MBD3914860.1"/>
    <property type="molecule type" value="Genomic_DNA"/>
</dbReference>
<dbReference type="SMART" id="SM00475">
    <property type="entry name" value="53EXOc"/>
    <property type="match status" value="1"/>
</dbReference>
<dbReference type="InterPro" id="IPR020045">
    <property type="entry name" value="DNA_polI_H3TH"/>
</dbReference>
<evidence type="ECO:0000256" key="6">
    <source>
        <dbReference type="ARBA" id="ARBA00050026"/>
    </source>
</evidence>
<dbReference type="Gene3D" id="1.10.150.20">
    <property type="entry name" value="5' to 3' exonuclease, C-terminal subdomain"/>
    <property type="match status" value="1"/>
</dbReference>
<keyword evidence="4" id="KW-0238">DNA-binding</keyword>
<evidence type="ECO:0000256" key="4">
    <source>
        <dbReference type="ARBA" id="ARBA00023125"/>
    </source>
</evidence>
<organism evidence="8 9">
    <name type="scientific">Nocardioides hwasunensis</name>
    <dbReference type="NCBI Taxonomy" id="397258"/>
    <lineage>
        <taxon>Bacteria</taxon>
        <taxon>Bacillati</taxon>
        <taxon>Actinomycetota</taxon>
        <taxon>Actinomycetes</taxon>
        <taxon>Propionibacteriales</taxon>
        <taxon>Nocardioidaceae</taxon>
        <taxon>Nocardioides</taxon>
    </lineage>
</organism>
<keyword evidence="2" id="KW-0378">Hydrolase</keyword>
<dbReference type="InterPro" id="IPR029060">
    <property type="entry name" value="PIN-like_dom_sf"/>
</dbReference>
<dbReference type="SUPFAM" id="SSF88723">
    <property type="entry name" value="PIN domain-like"/>
    <property type="match status" value="1"/>
</dbReference>
<dbReference type="CDD" id="cd09898">
    <property type="entry name" value="H3TH_53EXO"/>
    <property type="match status" value="1"/>
</dbReference>
<keyword evidence="9" id="KW-1185">Reference proteome</keyword>
<dbReference type="SUPFAM" id="SSF47807">
    <property type="entry name" value="5' to 3' exonuclease, C-terminal subdomain"/>
    <property type="match status" value="1"/>
</dbReference>
<accession>A0ABR8MH39</accession>
<feature type="domain" description="5'-3' exonuclease" evidence="7">
    <location>
        <begin position="17"/>
        <end position="315"/>
    </location>
</feature>
<dbReference type="Gene3D" id="3.40.50.1010">
    <property type="entry name" value="5'-nuclease"/>
    <property type="match status" value="1"/>
</dbReference>
<sequence>MTQPSTQPSPRAASRARRLLLVVDAPSLLHRNHHARAHTRLTDRQGRPVWALQGMLRQILESIDTIAPDAVIFGLDDRTGSVRRDAYPDYKAGRAEKDPELVDQLDRAGALLDALGLATITPPGLEADDVNASGATWAESNGWDCVIITSDRDAFAHISPHTQVLRLIDGGIHGSPMLNPAKLFNMYGVRAANYLAFAAMRGDSSDNLPGVQGIGEKTAAILLDVAGSMDAVWADIDHEGGRNLLAALDDWSAETGGRRLGATVVRRLMADGARERYDFNVEMMSGKHDLDLGLTPDVPGSRGLLPLDFDRVSRVVGFLDNDFTTDFAVRVLTSRPASG</sequence>
<dbReference type="SMART" id="SM00279">
    <property type="entry name" value="HhH2"/>
    <property type="match status" value="1"/>
</dbReference>
<dbReference type="RefSeq" id="WP_191199154.1">
    <property type="nucleotide sequence ID" value="NZ_BAAAPA010000004.1"/>
</dbReference>
<dbReference type="InterPro" id="IPR020046">
    <property type="entry name" value="5-3_exonucl_a-hlix_arch_N"/>
</dbReference>
<dbReference type="InterPro" id="IPR008918">
    <property type="entry name" value="HhH2"/>
</dbReference>
<dbReference type="InterPro" id="IPR038969">
    <property type="entry name" value="FEN"/>
</dbReference>
<dbReference type="PANTHER" id="PTHR42646">
    <property type="entry name" value="FLAP ENDONUCLEASE XNI"/>
    <property type="match status" value="1"/>
</dbReference>
<proteinExistence type="predicted"/>
<reference evidence="8 9" key="1">
    <citation type="submission" date="2020-09" db="EMBL/GenBank/DDBJ databases">
        <title>novel species in genus Nocardioides.</title>
        <authorList>
            <person name="Zhang G."/>
        </authorList>
    </citation>
    <scope>NUCLEOTIDE SEQUENCE [LARGE SCALE GENOMIC DNA]</scope>
    <source>
        <strain evidence="8 9">19197</strain>
    </source>
</reference>
<evidence type="ECO:0000313" key="8">
    <source>
        <dbReference type="EMBL" id="MBD3914860.1"/>
    </source>
</evidence>
<protein>
    <recommendedName>
        <fullName evidence="6">5'-3' exonuclease</fullName>
    </recommendedName>
</protein>
<dbReference type="InterPro" id="IPR036279">
    <property type="entry name" value="5-3_exonuclease_C_sf"/>
</dbReference>
<evidence type="ECO:0000256" key="3">
    <source>
        <dbReference type="ARBA" id="ARBA00022839"/>
    </source>
</evidence>
<keyword evidence="1" id="KW-0540">Nuclease</keyword>
<comment type="caution">
    <text evidence="8">The sequence shown here is derived from an EMBL/GenBank/DDBJ whole genome shotgun (WGS) entry which is preliminary data.</text>
</comment>
<dbReference type="PANTHER" id="PTHR42646:SF2">
    <property type="entry name" value="5'-3' EXONUCLEASE FAMILY PROTEIN"/>
    <property type="match status" value="1"/>
</dbReference>
<dbReference type="Pfam" id="PF01367">
    <property type="entry name" value="5_3_exonuc"/>
    <property type="match status" value="1"/>
</dbReference>
<dbReference type="GO" id="GO:0004527">
    <property type="term" value="F:exonuclease activity"/>
    <property type="evidence" value="ECO:0007669"/>
    <property type="project" value="UniProtKB-KW"/>
</dbReference>
<dbReference type="Proteomes" id="UP000649289">
    <property type="component" value="Unassembled WGS sequence"/>
</dbReference>
<dbReference type="InterPro" id="IPR002421">
    <property type="entry name" value="5-3_exonuclease"/>
</dbReference>
<dbReference type="Pfam" id="PF02739">
    <property type="entry name" value="5_3_exonuc_N"/>
    <property type="match status" value="1"/>
</dbReference>
<dbReference type="CDD" id="cd09859">
    <property type="entry name" value="PIN_53EXO"/>
    <property type="match status" value="1"/>
</dbReference>
<evidence type="ECO:0000256" key="1">
    <source>
        <dbReference type="ARBA" id="ARBA00022722"/>
    </source>
</evidence>
<evidence type="ECO:0000259" key="7">
    <source>
        <dbReference type="SMART" id="SM00475"/>
    </source>
</evidence>
<name>A0ABR8MH39_9ACTN</name>
<evidence type="ECO:0000256" key="2">
    <source>
        <dbReference type="ARBA" id="ARBA00022801"/>
    </source>
</evidence>
<keyword evidence="3 8" id="KW-0269">Exonuclease</keyword>
<comment type="function">
    <text evidence="5">5'-3' exonuclease acting preferentially on double-stranded DNA.</text>
</comment>
<evidence type="ECO:0000256" key="5">
    <source>
        <dbReference type="ARBA" id="ARBA00049957"/>
    </source>
</evidence>
<evidence type="ECO:0000313" key="9">
    <source>
        <dbReference type="Proteomes" id="UP000649289"/>
    </source>
</evidence>
<gene>
    <name evidence="8" type="ORF">IEZ25_09560</name>
</gene>